<feature type="domain" description="PurM-like N-terminal" evidence="9">
    <location>
        <begin position="76"/>
        <end position="190"/>
    </location>
</feature>
<dbReference type="PATRIC" id="fig|1379870.5.peg.2762"/>
<feature type="binding site" evidence="8">
    <location>
        <position position="552"/>
    </location>
    <ligand>
        <name>substrate</name>
    </ligand>
</feature>
<dbReference type="InterPro" id="IPR010074">
    <property type="entry name" value="PRibForGlyAmidine_synth_PurL"/>
</dbReference>
<evidence type="ECO:0000259" key="9">
    <source>
        <dbReference type="Pfam" id="PF00586"/>
    </source>
</evidence>
<dbReference type="Pfam" id="PF18072">
    <property type="entry name" value="FGAR-AT_linker"/>
    <property type="match status" value="1"/>
</dbReference>
<keyword evidence="2 8" id="KW-0436">Ligase</keyword>
<dbReference type="SUPFAM" id="SSF56042">
    <property type="entry name" value="PurM C-terminal domain-like"/>
    <property type="match status" value="2"/>
</dbReference>
<feature type="binding site" evidence="8">
    <location>
        <position position="52"/>
    </location>
    <ligand>
        <name>ATP</name>
        <dbReference type="ChEBI" id="CHEBI:30616"/>
    </ligand>
</feature>
<feature type="domain" description="PurM-like C-terminal" evidence="10">
    <location>
        <begin position="589"/>
        <end position="725"/>
    </location>
</feature>
<dbReference type="InterPro" id="IPR036676">
    <property type="entry name" value="PurM-like_C_sf"/>
</dbReference>
<feature type="binding site" evidence="8">
    <location>
        <position position="118"/>
    </location>
    <ligand>
        <name>Mg(2+)</name>
        <dbReference type="ChEBI" id="CHEBI:18420"/>
        <label>2</label>
    </ligand>
</feature>
<feature type="domain" description="Phosphoribosylformylglycinamidine synthase linker" evidence="11">
    <location>
        <begin position="11"/>
        <end position="53"/>
    </location>
</feature>
<keyword evidence="3 8" id="KW-0479">Metal-binding</keyword>
<dbReference type="FunFam" id="3.30.1330.10:FF:000004">
    <property type="entry name" value="Phosphoribosylformylglycinamidine synthase subunit PurL"/>
    <property type="match status" value="1"/>
</dbReference>
<dbReference type="STRING" id="1379870.SD10_12720"/>
<dbReference type="Gene3D" id="3.90.650.10">
    <property type="entry name" value="PurM-like C-terminal domain"/>
    <property type="match status" value="2"/>
</dbReference>
<evidence type="ECO:0000256" key="4">
    <source>
        <dbReference type="ARBA" id="ARBA00022741"/>
    </source>
</evidence>
<evidence type="ECO:0000256" key="5">
    <source>
        <dbReference type="ARBA" id="ARBA00022755"/>
    </source>
</evidence>
<dbReference type="PANTHER" id="PTHR43555">
    <property type="entry name" value="PHOSPHORIBOSYLFORMYLGLYCINAMIDINE SYNTHASE SUBUNIT PURL"/>
    <property type="match status" value="1"/>
</dbReference>
<evidence type="ECO:0000256" key="6">
    <source>
        <dbReference type="ARBA" id="ARBA00022840"/>
    </source>
</evidence>
<keyword evidence="13" id="KW-1185">Reference proteome</keyword>
<name>A0A0E3ZWD2_9BACT</name>
<feature type="binding site" evidence="8">
    <location>
        <position position="241"/>
    </location>
    <ligand>
        <name>substrate</name>
    </ligand>
</feature>
<dbReference type="RefSeq" id="WP_046574129.1">
    <property type="nucleotide sequence ID" value="NZ_CP010429.1"/>
</dbReference>
<feature type="binding site" evidence="8">
    <location>
        <begin position="313"/>
        <end position="315"/>
    </location>
    <ligand>
        <name>substrate</name>
    </ligand>
</feature>
<dbReference type="SUPFAM" id="SSF55326">
    <property type="entry name" value="PurM N-terminal domain-like"/>
    <property type="match status" value="2"/>
</dbReference>
<dbReference type="AlphaFoldDB" id="A0A0E3ZWD2"/>
<dbReference type="GO" id="GO:0006189">
    <property type="term" value="P:'de novo' IMP biosynthetic process"/>
    <property type="evidence" value="ECO:0007669"/>
    <property type="project" value="UniProtKB-UniRule"/>
</dbReference>
<dbReference type="GO" id="GO:0005524">
    <property type="term" value="F:ATP binding"/>
    <property type="evidence" value="ECO:0007669"/>
    <property type="project" value="UniProtKB-UniRule"/>
</dbReference>
<feature type="binding site" evidence="8">
    <location>
        <position position="549"/>
    </location>
    <ligand>
        <name>ATP</name>
        <dbReference type="ChEBI" id="CHEBI:30616"/>
    </ligand>
</feature>
<comment type="function">
    <text evidence="8">Part of the phosphoribosylformylglycinamidine synthase complex involved in the purines biosynthetic pathway. Catalyzes the ATP-dependent conversion of formylglycinamide ribonucleotide (FGAR) and glutamine to yield formylglycinamidine ribonucleotide (FGAM) and glutamate. The FGAM synthase complex is composed of three subunits. PurQ produces an ammonia molecule by converting glutamine to glutamate. PurL transfers the ammonia molecule to FGAR to form FGAM in an ATP-dependent manner. PurS interacts with PurQ and PurL and is thought to assist in the transfer of the ammonia molecule from PurQ to PurL.</text>
</comment>
<dbReference type="EMBL" id="CP010429">
    <property type="protein sequence ID" value="AKD55633.1"/>
    <property type="molecule type" value="Genomic_DNA"/>
</dbReference>
<keyword evidence="6 8" id="KW-0067">ATP-binding</keyword>
<feature type="binding site" evidence="8">
    <location>
        <begin position="95"/>
        <end position="98"/>
    </location>
    <ligand>
        <name>substrate</name>
    </ligand>
</feature>
<reference evidence="12 13" key="1">
    <citation type="journal article" date="2014" name="Curr. Microbiol.">
        <title>Spirosoma radiotolerans sp. nov., a gamma-radiation-resistant bacterium isolated from gamma ray-irradiated soil.</title>
        <authorList>
            <person name="Lee J.J."/>
            <person name="Srinivasan S."/>
            <person name="Lim S."/>
            <person name="Joe M."/>
            <person name="Im S."/>
            <person name="Bae S.I."/>
            <person name="Park K.R."/>
            <person name="Han J.H."/>
            <person name="Park S.H."/>
            <person name="Joo B.M."/>
            <person name="Park S.J."/>
            <person name="Kim M.K."/>
        </authorList>
    </citation>
    <scope>NUCLEOTIDE SEQUENCE [LARGE SCALE GENOMIC DNA]</scope>
    <source>
        <strain evidence="12 13">DG5A</strain>
    </source>
</reference>
<dbReference type="KEGG" id="srd:SD10_12720"/>
<dbReference type="PANTHER" id="PTHR43555:SF1">
    <property type="entry name" value="PHOSPHORIBOSYLFORMYLGLYCINAMIDINE SYNTHASE SUBUNIT PURL"/>
    <property type="match status" value="1"/>
</dbReference>
<keyword evidence="4 8" id="KW-0547">Nucleotide-binding</keyword>
<feature type="binding site" evidence="8">
    <location>
        <position position="550"/>
    </location>
    <ligand>
        <name>Mg(2+)</name>
        <dbReference type="ChEBI" id="CHEBI:18420"/>
        <label>1</label>
    </ligand>
</feature>
<evidence type="ECO:0000256" key="1">
    <source>
        <dbReference type="ARBA" id="ARBA00022490"/>
    </source>
</evidence>
<feature type="active site" evidence="8">
    <location>
        <position position="49"/>
    </location>
</feature>
<comment type="subcellular location">
    <subcellularLocation>
        <location evidence="8">Cytoplasm</location>
    </subcellularLocation>
</comment>
<evidence type="ECO:0000256" key="8">
    <source>
        <dbReference type="HAMAP-Rule" id="MF_00420"/>
    </source>
</evidence>
<feature type="binding site" evidence="8">
    <location>
        <position position="94"/>
    </location>
    <ligand>
        <name>Mg(2+)</name>
        <dbReference type="ChEBI" id="CHEBI:18420"/>
        <label>1</label>
    </ligand>
</feature>
<keyword evidence="7 8" id="KW-0460">Magnesium</keyword>
<dbReference type="UniPathway" id="UPA00074">
    <property type="reaction ID" value="UER00128"/>
</dbReference>
<evidence type="ECO:0000256" key="2">
    <source>
        <dbReference type="ARBA" id="ARBA00022598"/>
    </source>
</evidence>
<dbReference type="Pfam" id="PF02769">
    <property type="entry name" value="AIRS_C"/>
    <property type="match status" value="2"/>
</dbReference>
<sequence>MDTLESLPSLETARKLGLLPEEFDRIAEILGRRPNFTELSIFSVMWSEHCSYKNSIVWLKTLPRDSDRMLAKAGDENAGLVDIGDGLACSFKIESHNHPSALEPYQGAATGVGGINRDIFTMGARPIAQLNSLRFGDLNLPKTKRLLRGVVKGIGDYGNAFGIPTVGGELFFDDCYNTNPLVNAFSAGIVEVGKSAKATSFGVGNPVFIVGSATGKDGIHGATFASEDISAASTDKLPAVQVGDPFMEKLLLEATLEIIATGYVIGIQDMGAAGIICSTSEMSAKGEHGMIIDLDKVPTRQPNMAPFEILLSESQERMLVVIEKGKEHIIQGIFDKWDLNCAQIGEVTARGENDLGRLHFYRYGELVADVPAFDLVLGGGAPQYHREYKEPAYIKEYAKFDISDVDDIEKEDIREIAEHLLAHPNICSRKWVYEQYDSMVGTGNRSTNAPSDAAVVRVKGPGIPATDKSIVITVDCNSRYVNANPRQGAMIAVAEACRNIVCTGGEPLAVTNNLNFGNPYVPEVYWHFVEAVQGMGEACRRFSTPVTGGNVSFYNQSSDDGPVFPTPTIGMLGLMEDPAHRMTLDFKNEGDLIYLIGQSTNDIASSEYLYSFLDIKASPAPYFEFDDEWHVQEGIKTMIRKGWLQSAHDVSDGGLFVTLAESAMAGNKGFEIVSDDRHRLDSFLFGESQSRVVVTISPEQQKHLEGYLHDTVMPFMLLGTVTDSAPAFVIDGTPIMTLAEAKDLYDNALGKIMA</sequence>
<dbReference type="InterPro" id="IPR016188">
    <property type="entry name" value="PurM-like_N"/>
</dbReference>
<dbReference type="NCBIfam" id="NF002290">
    <property type="entry name" value="PRK01213.1"/>
    <property type="match status" value="1"/>
</dbReference>
<dbReference type="Gene3D" id="3.30.1330.10">
    <property type="entry name" value="PurM-like, N-terminal domain"/>
    <property type="match status" value="2"/>
</dbReference>
<dbReference type="GO" id="GO:0000287">
    <property type="term" value="F:magnesium ion binding"/>
    <property type="evidence" value="ECO:0007669"/>
    <property type="project" value="UniProtKB-UniRule"/>
</dbReference>
<dbReference type="CDD" id="cd02204">
    <property type="entry name" value="PurL_repeat2"/>
    <property type="match status" value="1"/>
</dbReference>
<keyword evidence="1 8" id="KW-0963">Cytoplasm</keyword>
<comment type="caution">
    <text evidence="8">Lacks conserved residue(s) required for the propagation of feature annotation.</text>
</comment>
<feature type="domain" description="PurM-like N-terminal" evidence="9">
    <location>
        <begin position="451"/>
        <end position="575"/>
    </location>
</feature>
<comment type="subunit">
    <text evidence="8">Monomer. Part of the FGAM synthase complex composed of 1 PurL, 1 PurQ and 2 PurS subunits.</text>
</comment>
<feature type="binding site" evidence="8">
    <location>
        <position position="512"/>
    </location>
    <ligand>
        <name>ATP</name>
        <dbReference type="ChEBI" id="CHEBI:30616"/>
    </ligand>
</feature>
<evidence type="ECO:0000313" key="12">
    <source>
        <dbReference type="EMBL" id="AKD55633.1"/>
    </source>
</evidence>
<evidence type="ECO:0000259" key="11">
    <source>
        <dbReference type="Pfam" id="PF18072"/>
    </source>
</evidence>
<dbReference type="EC" id="6.3.5.3" evidence="8"/>
<feature type="active site" description="Proton acceptor" evidence="8">
    <location>
        <position position="96"/>
    </location>
</feature>
<dbReference type="CDD" id="cd02203">
    <property type="entry name" value="PurL_repeat1"/>
    <property type="match status" value="1"/>
</dbReference>
<feature type="binding site" evidence="8">
    <location>
        <position position="92"/>
    </location>
    <ligand>
        <name>ATP</name>
        <dbReference type="ChEBI" id="CHEBI:30616"/>
    </ligand>
</feature>
<dbReference type="InterPro" id="IPR036921">
    <property type="entry name" value="PurM-like_N_sf"/>
</dbReference>
<dbReference type="InterPro" id="IPR010918">
    <property type="entry name" value="PurM-like_C_dom"/>
</dbReference>
<dbReference type="Proteomes" id="UP000033054">
    <property type="component" value="Chromosome"/>
</dbReference>
<dbReference type="GO" id="GO:0005737">
    <property type="term" value="C:cytoplasm"/>
    <property type="evidence" value="ECO:0007669"/>
    <property type="project" value="UniProtKB-SubCell"/>
</dbReference>
<feature type="binding site" evidence="8">
    <location>
        <position position="117"/>
    </location>
    <ligand>
        <name>substrate</name>
    </ligand>
</feature>
<dbReference type="HOGENOM" id="CLU_003100_0_1_10"/>
<evidence type="ECO:0000256" key="3">
    <source>
        <dbReference type="ARBA" id="ARBA00022723"/>
    </source>
</evidence>
<organism evidence="12 13">
    <name type="scientific">Spirosoma radiotolerans</name>
    <dbReference type="NCBI Taxonomy" id="1379870"/>
    <lineage>
        <taxon>Bacteria</taxon>
        <taxon>Pseudomonadati</taxon>
        <taxon>Bacteroidota</taxon>
        <taxon>Cytophagia</taxon>
        <taxon>Cytophagales</taxon>
        <taxon>Cytophagaceae</taxon>
        <taxon>Spirosoma</taxon>
    </lineage>
</organism>
<evidence type="ECO:0000256" key="7">
    <source>
        <dbReference type="ARBA" id="ARBA00022842"/>
    </source>
</evidence>
<comment type="pathway">
    <text evidence="8">Purine metabolism; IMP biosynthesis via de novo pathway; 5-amino-1-(5-phospho-D-ribosyl)imidazole from N(2)-formyl-N(1)-(5-phospho-D-ribosyl)glycinamide: step 1/2.</text>
</comment>
<comment type="catalytic activity">
    <reaction evidence="8">
        <text>N(2)-formyl-N(1)-(5-phospho-beta-D-ribosyl)glycinamide + L-glutamine + ATP + H2O = 2-formamido-N(1)-(5-O-phospho-beta-D-ribosyl)acetamidine + L-glutamate + ADP + phosphate + H(+)</text>
        <dbReference type="Rhea" id="RHEA:17129"/>
        <dbReference type="ChEBI" id="CHEBI:15377"/>
        <dbReference type="ChEBI" id="CHEBI:15378"/>
        <dbReference type="ChEBI" id="CHEBI:29985"/>
        <dbReference type="ChEBI" id="CHEBI:30616"/>
        <dbReference type="ChEBI" id="CHEBI:43474"/>
        <dbReference type="ChEBI" id="CHEBI:58359"/>
        <dbReference type="ChEBI" id="CHEBI:147286"/>
        <dbReference type="ChEBI" id="CHEBI:147287"/>
        <dbReference type="ChEBI" id="CHEBI:456216"/>
        <dbReference type="EC" id="6.3.5.3"/>
    </reaction>
</comment>
<feature type="domain" description="PurM-like C-terminal" evidence="10">
    <location>
        <begin position="203"/>
        <end position="353"/>
    </location>
</feature>
<accession>A0A0E3ZWD2</accession>
<feature type="binding site" evidence="8">
    <location>
        <position position="269"/>
    </location>
    <ligand>
        <name>Mg(2+)</name>
        <dbReference type="ChEBI" id="CHEBI:18420"/>
        <label>2</label>
    </ligand>
</feature>
<dbReference type="PIRSF" id="PIRSF001587">
    <property type="entry name" value="FGAM_synthase_II"/>
    <property type="match status" value="1"/>
</dbReference>
<comment type="similarity">
    <text evidence="8">Belongs to the FGAMS family.</text>
</comment>
<dbReference type="OrthoDB" id="9804441at2"/>
<dbReference type="GO" id="GO:0004642">
    <property type="term" value="F:phosphoribosylformylglycinamidine synthase activity"/>
    <property type="evidence" value="ECO:0007669"/>
    <property type="project" value="UniProtKB-UniRule"/>
</dbReference>
<evidence type="ECO:0000313" key="13">
    <source>
        <dbReference type="Proteomes" id="UP000033054"/>
    </source>
</evidence>
<dbReference type="Pfam" id="PF00586">
    <property type="entry name" value="AIRS"/>
    <property type="match status" value="2"/>
</dbReference>
<keyword evidence="5 8" id="KW-0658">Purine biosynthesis</keyword>
<evidence type="ECO:0000259" key="10">
    <source>
        <dbReference type="Pfam" id="PF02769"/>
    </source>
</evidence>
<dbReference type="NCBIfam" id="TIGR01736">
    <property type="entry name" value="FGAM_synth_II"/>
    <property type="match status" value="1"/>
</dbReference>
<proteinExistence type="inferred from homology"/>
<dbReference type="HAMAP" id="MF_00420">
    <property type="entry name" value="PurL_2"/>
    <property type="match status" value="1"/>
</dbReference>
<dbReference type="InterPro" id="IPR041609">
    <property type="entry name" value="PurL_linker"/>
</dbReference>
<gene>
    <name evidence="8" type="primary">purL</name>
    <name evidence="12" type="ORF">SD10_12720</name>
</gene>
<protein>
    <recommendedName>
        <fullName evidence="8">Phosphoribosylformylglycinamidine synthase subunit PurL</fullName>
        <shortName evidence="8">FGAM synthase</shortName>
        <ecNumber evidence="8">6.3.5.3</ecNumber>
    </recommendedName>
    <alternativeName>
        <fullName evidence="8">Formylglycinamide ribonucleotide amidotransferase subunit II</fullName>
        <shortName evidence="8">FGAR amidotransferase II</shortName>
        <shortName evidence="8">FGAR-AT II</shortName>
    </alternativeName>
    <alternativeName>
        <fullName evidence="8">Glutamine amidotransferase PurL</fullName>
    </alternativeName>
    <alternativeName>
        <fullName evidence="8">Phosphoribosylformylglycinamidine synthase subunit II</fullName>
    </alternativeName>
</protein>